<feature type="chain" id="PRO_5042933432" evidence="1">
    <location>
        <begin position="28"/>
        <end position="169"/>
    </location>
</feature>
<dbReference type="EMBL" id="JAMXWF010000011">
    <property type="protein sequence ID" value="MDQ6408751.1"/>
    <property type="molecule type" value="Genomic_DNA"/>
</dbReference>
<evidence type="ECO:0000313" key="5">
    <source>
        <dbReference type="Proteomes" id="UP001242288"/>
    </source>
</evidence>
<evidence type="ECO:0000313" key="4">
    <source>
        <dbReference type="Proteomes" id="UP001209412"/>
    </source>
</evidence>
<sequence length="169" mass="18719">MMATPIDFLRPGALVLLLFSSCPTLCAADSLCSDFKKVVSDAPHLFKNLRGSFDFYVDEYNGAVTISPFDKCTTSGDEQVMEYKCDIQNLPDDNVAATEKLKQLAAQLEDCEGDALKKQHSVTQTIRYELKPDDEGVTLQLMHRLANDRHPTTYTIQLAITIVDLGAAQ</sequence>
<dbReference type="AlphaFoldDB" id="A0AAP5BC09"/>
<evidence type="ECO:0000313" key="2">
    <source>
        <dbReference type="EMBL" id="MCX4146926.1"/>
    </source>
</evidence>
<dbReference type="RefSeq" id="WP_266258481.1">
    <property type="nucleotide sequence ID" value="NZ_JAMXWF010000011.1"/>
</dbReference>
<protein>
    <submittedName>
        <fullName evidence="3">Uncharacterized protein</fullName>
    </submittedName>
</protein>
<dbReference type="Proteomes" id="UP001242288">
    <property type="component" value="Unassembled WGS sequence"/>
</dbReference>
<evidence type="ECO:0000256" key="1">
    <source>
        <dbReference type="SAM" id="SignalP"/>
    </source>
</evidence>
<name>A0AAP5BC09_9BURK</name>
<organism evidence="3 5">
    <name type="scientific">Paraburkholderia madseniana</name>
    <dbReference type="NCBI Taxonomy" id="2599607"/>
    <lineage>
        <taxon>Bacteria</taxon>
        <taxon>Pseudomonadati</taxon>
        <taxon>Pseudomonadota</taxon>
        <taxon>Betaproteobacteria</taxon>
        <taxon>Burkholderiales</taxon>
        <taxon>Burkholderiaceae</taxon>
        <taxon>Paraburkholderia</taxon>
    </lineage>
</organism>
<accession>A0AAP5BC09</accession>
<keyword evidence="1" id="KW-0732">Signal</keyword>
<comment type="caution">
    <text evidence="3">The sequence shown here is derived from an EMBL/GenBank/DDBJ whole genome shotgun (WGS) entry which is preliminary data.</text>
</comment>
<proteinExistence type="predicted"/>
<evidence type="ECO:0000313" key="3">
    <source>
        <dbReference type="EMBL" id="MDQ6408751.1"/>
    </source>
</evidence>
<keyword evidence="4" id="KW-1185">Reference proteome</keyword>
<dbReference type="EMBL" id="JAPKHW010000011">
    <property type="protein sequence ID" value="MCX4146926.1"/>
    <property type="molecule type" value="Genomic_DNA"/>
</dbReference>
<dbReference type="Proteomes" id="UP001209412">
    <property type="component" value="Unassembled WGS sequence"/>
</dbReference>
<feature type="signal peptide" evidence="1">
    <location>
        <begin position="1"/>
        <end position="27"/>
    </location>
</feature>
<gene>
    <name evidence="3" type="ORF">NIE36_16295</name>
    <name evidence="2" type="ORF">OSB80_16340</name>
</gene>
<reference evidence="3" key="1">
    <citation type="submission" date="2022-06" db="EMBL/GenBank/DDBJ databases">
        <title>PHB producers.</title>
        <authorList>
            <person name="Besaury L."/>
        </authorList>
    </citation>
    <scope>NUCLEOTIDE SEQUENCE</scope>
    <source>
        <strain evidence="3 4">SEWS6</strain>
    </source>
</reference>